<accession>A0AAJ0AD29</accession>
<evidence type="ECO:0000313" key="4">
    <source>
        <dbReference type="Proteomes" id="UP001224890"/>
    </source>
</evidence>
<feature type="compositionally biased region" description="Acidic residues" evidence="1">
    <location>
        <begin position="10"/>
        <end position="19"/>
    </location>
</feature>
<dbReference type="EMBL" id="JAHMHR010000070">
    <property type="protein sequence ID" value="KAK1658690.1"/>
    <property type="molecule type" value="Genomic_DNA"/>
</dbReference>
<evidence type="ECO:0000256" key="1">
    <source>
        <dbReference type="SAM" id="MobiDB-lite"/>
    </source>
</evidence>
<feature type="compositionally biased region" description="Acidic residues" evidence="1">
    <location>
        <begin position="37"/>
        <end position="46"/>
    </location>
</feature>
<dbReference type="RefSeq" id="XP_060423453.1">
    <property type="nucleotide sequence ID" value="XM_060567209.1"/>
</dbReference>
<keyword evidence="4" id="KW-1185">Reference proteome</keyword>
<dbReference type="GeneID" id="85451735"/>
<dbReference type="Proteomes" id="UP001224890">
    <property type="component" value="Unassembled WGS sequence"/>
</dbReference>
<feature type="region of interest" description="Disordered" evidence="1">
    <location>
        <begin position="1"/>
        <end position="66"/>
    </location>
</feature>
<name>A0AAJ0AD29_9PEZI</name>
<evidence type="ECO:0000313" key="3">
    <source>
        <dbReference type="EMBL" id="KAK1658690.1"/>
    </source>
</evidence>
<gene>
    <name evidence="2" type="ORF">BDP55DRAFT_389656</name>
    <name evidence="3" type="ORF">BDP55DRAFT_389685</name>
</gene>
<dbReference type="AlphaFoldDB" id="A0AAJ0AD29"/>
<proteinExistence type="predicted"/>
<evidence type="ECO:0000313" key="2">
    <source>
        <dbReference type="EMBL" id="KAK1658689.1"/>
    </source>
</evidence>
<feature type="region of interest" description="Disordered" evidence="1">
    <location>
        <begin position="211"/>
        <end position="236"/>
    </location>
</feature>
<sequence>MSFSSTQSDELVESGEIVDDFPSQEGSDSPGSLADFINDDVTEDSEGGAAVDAHLQTPRRRAASEDEVFDRVERQRKAKRKLETLTGTGRSRTRQDRVVSSGFVPRMLFARQPSGLVQDATQGTGVPFSCCHCGAVEARASQVVSDVIKAQGVLDSILDSIEGLKDLVQHSSTWVGTAMSEQDGCGRGSTVSTQVQESGCRPLATQAWELSETDCGDEGGRTPPNPSQRLPQRKRLRRCLYSSEEEEL</sequence>
<organism evidence="3 4">
    <name type="scientific">Colletotrichum godetiae</name>
    <dbReference type="NCBI Taxonomy" id="1209918"/>
    <lineage>
        <taxon>Eukaryota</taxon>
        <taxon>Fungi</taxon>
        <taxon>Dikarya</taxon>
        <taxon>Ascomycota</taxon>
        <taxon>Pezizomycotina</taxon>
        <taxon>Sordariomycetes</taxon>
        <taxon>Hypocreomycetidae</taxon>
        <taxon>Glomerellales</taxon>
        <taxon>Glomerellaceae</taxon>
        <taxon>Colletotrichum</taxon>
        <taxon>Colletotrichum acutatum species complex</taxon>
    </lineage>
</organism>
<comment type="caution">
    <text evidence="3">The sequence shown here is derived from an EMBL/GenBank/DDBJ whole genome shotgun (WGS) entry which is preliminary data.</text>
</comment>
<protein>
    <submittedName>
        <fullName evidence="3">Uncharacterized protein</fullName>
    </submittedName>
</protein>
<reference evidence="3" key="1">
    <citation type="submission" date="2021-06" db="EMBL/GenBank/DDBJ databases">
        <title>Comparative genomics, transcriptomics and evolutionary studies reveal genomic signatures of adaptation to plant cell wall in hemibiotrophic fungi.</title>
        <authorList>
            <consortium name="DOE Joint Genome Institute"/>
            <person name="Baroncelli R."/>
            <person name="Diaz J.F."/>
            <person name="Benocci T."/>
            <person name="Peng M."/>
            <person name="Battaglia E."/>
            <person name="Haridas S."/>
            <person name="Andreopoulos W."/>
            <person name="Labutti K."/>
            <person name="Pangilinan J."/>
            <person name="Floch G.L."/>
            <person name="Makela M.R."/>
            <person name="Henrissat B."/>
            <person name="Grigoriev I.V."/>
            <person name="Crouch J.A."/>
            <person name="De Vries R.P."/>
            <person name="Sukno S.A."/>
            <person name="Thon M.R."/>
        </authorList>
    </citation>
    <scope>NUCLEOTIDE SEQUENCE</scope>
    <source>
        <strain evidence="3">CBS 193.32</strain>
    </source>
</reference>
<dbReference type="EMBL" id="JAHMHR010000070">
    <property type="protein sequence ID" value="KAK1658689.1"/>
    <property type="molecule type" value="Genomic_DNA"/>
</dbReference>